<reference evidence="2" key="1">
    <citation type="submission" date="2016-07" db="EMBL/GenBank/DDBJ databases">
        <authorList>
            <person name="Florea S."/>
            <person name="Webb J.S."/>
            <person name="Jaromczyk J."/>
            <person name="Schardl C.L."/>
        </authorList>
    </citation>
    <scope>NUCLEOTIDE SEQUENCE [LARGE SCALE GENOMIC DNA]</scope>
    <source>
        <strain evidence="2">Z6</strain>
    </source>
</reference>
<dbReference type="OrthoDB" id="1685263at2"/>
<dbReference type="RefSeq" id="WP_068714432.1">
    <property type="nucleotide sequence ID" value="NZ_LWDV01000004.1"/>
</dbReference>
<dbReference type="Gene3D" id="1.20.1260.10">
    <property type="match status" value="1"/>
</dbReference>
<organism evidence="1 2">
    <name type="scientific">Orenia metallireducens</name>
    <dbReference type="NCBI Taxonomy" id="1413210"/>
    <lineage>
        <taxon>Bacteria</taxon>
        <taxon>Bacillati</taxon>
        <taxon>Bacillota</taxon>
        <taxon>Clostridia</taxon>
        <taxon>Halanaerobiales</taxon>
        <taxon>Halobacteroidaceae</taxon>
        <taxon>Orenia</taxon>
    </lineage>
</organism>
<dbReference type="Pfam" id="PF07875">
    <property type="entry name" value="Coat_F"/>
    <property type="match status" value="1"/>
</dbReference>
<dbReference type="AlphaFoldDB" id="A0A1C0AD71"/>
<reference evidence="1 2" key="2">
    <citation type="submission" date="2016-08" db="EMBL/GenBank/DDBJ databases">
        <title>Orenia metallireducens sp. nov. strain Z6, a Novel Metal-reducing Firmicute from the Deep Subsurface.</title>
        <authorList>
            <person name="Maxim B.I."/>
            <person name="Kenneth K."/>
            <person name="Flynn T.M."/>
            <person name="Oloughlin E.J."/>
            <person name="Locke R.A."/>
            <person name="Weber J.R."/>
            <person name="Egan S.M."/>
            <person name="Mackie R.I."/>
            <person name="Cann I.K."/>
        </authorList>
    </citation>
    <scope>NUCLEOTIDE SEQUENCE [LARGE SCALE GENOMIC DNA]</scope>
    <source>
        <strain evidence="1 2">Z6</strain>
    </source>
</reference>
<dbReference type="InterPro" id="IPR012347">
    <property type="entry name" value="Ferritin-like"/>
</dbReference>
<sequence length="96" mass="11247">MNLKDKEMARDMLLMVEEIIKAYTSAEMEAANKPLREIFHTLCGSLEKFHAKLFNIMQSRGWYQTSVATQQEIESEIISWEQKPLKEPELVTEELQ</sequence>
<protein>
    <recommendedName>
        <fullName evidence="3">Coat F domain-containing protein</fullName>
    </recommendedName>
</protein>
<comment type="caution">
    <text evidence="1">The sequence shown here is derived from an EMBL/GenBank/DDBJ whole genome shotgun (WGS) entry which is preliminary data.</text>
</comment>
<evidence type="ECO:0000313" key="1">
    <source>
        <dbReference type="EMBL" id="OCL28585.1"/>
    </source>
</evidence>
<name>A0A1C0AD71_9FIRM</name>
<keyword evidence="2" id="KW-1185">Reference proteome</keyword>
<evidence type="ECO:0000313" key="2">
    <source>
        <dbReference type="Proteomes" id="UP000093514"/>
    </source>
</evidence>
<gene>
    <name evidence="1" type="ORF">U472_00515</name>
</gene>
<proteinExistence type="predicted"/>
<dbReference type="InterPro" id="IPR012851">
    <property type="entry name" value="Spore_coat_CotF-like"/>
</dbReference>
<accession>A0A1C0AD71</accession>
<dbReference type="Proteomes" id="UP000093514">
    <property type="component" value="Unassembled WGS sequence"/>
</dbReference>
<evidence type="ECO:0008006" key="3">
    <source>
        <dbReference type="Google" id="ProtNLM"/>
    </source>
</evidence>
<dbReference type="EMBL" id="LWDV01000004">
    <property type="protein sequence ID" value="OCL28585.1"/>
    <property type="molecule type" value="Genomic_DNA"/>
</dbReference>